<dbReference type="CDD" id="cd02851">
    <property type="entry name" value="E_set_GO_C"/>
    <property type="match status" value="1"/>
</dbReference>
<dbReference type="Proteomes" id="UP000318509">
    <property type="component" value="Unassembled WGS sequence"/>
</dbReference>
<name>A0A537K0V8_9BACT</name>
<dbReference type="InterPro" id="IPR013783">
    <property type="entry name" value="Ig-like_fold"/>
</dbReference>
<dbReference type="InterPro" id="IPR014756">
    <property type="entry name" value="Ig_E-set"/>
</dbReference>
<dbReference type="InterPro" id="IPR011043">
    <property type="entry name" value="Gal_Oxase/kelch_b-propeller"/>
</dbReference>
<dbReference type="Gene3D" id="2.60.40.10">
    <property type="entry name" value="Immunoglobulins"/>
    <property type="match status" value="1"/>
</dbReference>
<reference evidence="2 3" key="1">
    <citation type="journal article" date="2019" name="Nat. Microbiol.">
        <title>Mediterranean grassland soil C-N compound turnover is dependent on rainfall and depth, and is mediated by genomically divergent microorganisms.</title>
        <authorList>
            <person name="Diamond S."/>
            <person name="Andeer P.F."/>
            <person name="Li Z."/>
            <person name="Crits-Christoph A."/>
            <person name="Burstein D."/>
            <person name="Anantharaman K."/>
            <person name="Lane K.R."/>
            <person name="Thomas B.C."/>
            <person name="Pan C."/>
            <person name="Northen T.R."/>
            <person name="Banfield J.F."/>
        </authorList>
    </citation>
    <scope>NUCLEOTIDE SEQUENCE [LARGE SCALE GENOMIC DNA]</scope>
    <source>
        <strain evidence="2">NP_3</strain>
    </source>
</reference>
<feature type="domain" description="Galactose oxidase-like Early set" evidence="1">
    <location>
        <begin position="584"/>
        <end position="679"/>
    </location>
</feature>
<dbReference type="EMBL" id="VBAK01000124">
    <property type="protein sequence ID" value="TMI89417.1"/>
    <property type="molecule type" value="Genomic_DNA"/>
</dbReference>
<protein>
    <submittedName>
        <fullName evidence="2">DUF1929 domain-containing protein</fullName>
    </submittedName>
</protein>
<dbReference type="PANTHER" id="PTHR32208:SF21">
    <property type="entry name" value="LOW QUALITY PROTEIN: ALDEHYDE OXIDASE GLOX-LIKE"/>
    <property type="match status" value="1"/>
</dbReference>
<dbReference type="SUPFAM" id="SSF81296">
    <property type="entry name" value="E set domains"/>
    <property type="match status" value="1"/>
</dbReference>
<dbReference type="InterPro" id="IPR015202">
    <property type="entry name" value="GO-like_E_set"/>
</dbReference>
<dbReference type="AlphaFoldDB" id="A0A537K0V8"/>
<dbReference type="PANTHER" id="PTHR32208">
    <property type="entry name" value="SECRETED PROTEIN-RELATED"/>
    <property type="match status" value="1"/>
</dbReference>
<evidence type="ECO:0000313" key="3">
    <source>
        <dbReference type="Proteomes" id="UP000318509"/>
    </source>
</evidence>
<dbReference type="InterPro" id="IPR037293">
    <property type="entry name" value="Gal_Oxidase_central_sf"/>
</dbReference>
<proteinExistence type="predicted"/>
<dbReference type="Gene3D" id="2.130.10.80">
    <property type="entry name" value="Galactose oxidase/kelch, beta-propeller"/>
    <property type="match status" value="1"/>
</dbReference>
<dbReference type="Pfam" id="PF09118">
    <property type="entry name" value="GO-like_E_set"/>
    <property type="match status" value="1"/>
</dbReference>
<evidence type="ECO:0000259" key="1">
    <source>
        <dbReference type="Pfam" id="PF09118"/>
    </source>
</evidence>
<evidence type="ECO:0000313" key="2">
    <source>
        <dbReference type="EMBL" id="TMI89417.1"/>
    </source>
</evidence>
<comment type="caution">
    <text evidence="2">The sequence shown here is derived from an EMBL/GenBank/DDBJ whole genome shotgun (WGS) entry which is preliminary data.</text>
</comment>
<dbReference type="SUPFAM" id="SSF50965">
    <property type="entry name" value="Galactose oxidase, central domain"/>
    <property type="match status" value="1"/>
</dbReference>
<organism evidence="2 3">
    <name type="scientific">Candidatus Segetimicrobium genomatis</name>
    <dbReference type="NCBI Taxonomy" id="2569760"/>
    <lineage>
        <taxon>Bacteria</taxon>
        <taxon>Bacillati</taxon>
        <taxon>Candidatus Sysuimicrobiota</taxon>
        <taxon>Candidatus Sysuimicrobiia</taxon>
        <taxon>Candidatus Sysuimicrobiales</taxon>
        <taxon>Candidatus Segetimicrobiaceae</taxon>
        <taxon>Candidatus Segetimicrobium</taxon>
    </lineage>
</organism>
<sequence>MRPKMVGGAPQTRKGMNMKPGTFIKLAFSILVCWLLFIGSENSVASPDVGELGPLIPFHKDAIAAGLAWSPESPPKICFWMRPAEYRGTDLVDPTPGPLGTLKLQFQQLVYGGFPLSRGPHGLDESVTTRIKDDIPRDNALCFALTHPDAFKSTGKYNVDELTADDFAMNAAAFSNAGHSKGLHYNVFCSGQVVLPNGRWCVVGGTDKAGNIGIRKINLFDPATETWLPRPMPPVKADYLADPNGLRPHSDPLIELNTDPPLPSDMRYRRWYPTAVTLPDGRVLILSGTDEDASLGPAHAAETKVRQAVPEVYDPETDASIPLENARKLHQMYPRAYVVQTGPRRDNWKVAVIGEVEPPLPTGDALRQFDPFHYNGNTSYLDVLSALADPNRDQPAENHWEFVNTASMVHDNGAGAQIWETDSKGDATSQKVVLFGGECGAGAVACDQRTVEMIDFQSAAPQWIRQANLIQPATQNNAVVLPTGQVLVFGGNVGRGRCGPPLRPWGNSFYFQMFDPELGTITPLVQTRIPRHDHSTGVLLPDGTVITMGGNRTDLANDPCQTGLDKGVPVAQIYKPAYLFKGPRPSIDEAPDEISYKARFVIRVTGGSDQIGSVAIIRIGPVTHNWDWGNRYVRLWFKQKDNGEVIVQAPARPGLAVPGYYMLFVISDEGVPSVAKLVHLGRGQDRGGNGD</sequence>
<gene>
    <name evidence="2" type="ORF">E6H00_09965</name>
</gene>
<accession>A0A537K0V8</accession>